<reference evidence="9" key="1">
    <citation type="journal article" date="2014" name="Int. J. Syst. Evol. Microbiol.">
        <title>Complete genome sequence of Corynebacterium casei LMG S-19264T (=DSM 44701T), isolated from a smear-ripened cheese.</title>
        <authorList>
            <consortium name="US DOE Joint Genome Institute (JGI-PGF)"/>
            <person name="Walter F."/>
            <person name="Albersmeier A."/>
            <person name="Kalinowski J."/>
            <person name="Ruckert C."/>
        </authorList>
    </citation>
    <scope>NUCLEOTIDE SEQUENCE</scope>
    <source>
        <strain evidence="9">JCM 11219</strain>
    </source>
</reference>
<feature type="transmembrane region" description="Helical" evidence="6">
    <location>
        <begin position="270"/>
        <end position="293"/>
    </location>
</feature>
<evidence type="ECO:0000313" key="11">
    <source>
        <dbReference type="Proteomes" id="UP001060771"/>
    </source>
</evidence>
<keyword evidence="11" id="KW-1185">Reference proteome</keyword>
<keyword evidence="3 6" id="KW-0812">Transmembrane</keyword>
<dbReference type="AlphaFoldDB" id="A0A830DZ45"/>
<comment type="subcellular location">
    <subcellularLocation>
        <location evidence="1">Cell membrane</location>
        <topology evidence="1">Multi-pass membrane protein</topology>
    </subcellularLocation>
</comment>
<evidence type="ECO:0000256" key="5">
    <source>
        <dbReference type="ARBA" id="ARBA00023136"/>
    </source>
</evidence>
<dbReference type="PANTHER" id="PTHR35402:SF1">
    <property type="entry name" value="TYPE II SECRETION SYSTEM PROTEIN GSPF DOMAIN-CONTAINING PROTEIN"/>
    <property type="match status" value="1"/>
</dbReference>
<evidence type="ECO:0000256" key="6">
    <source>
        <dbReference type="SAM" id="Phobius"/>
    </source>
</evidence>
<feature type="transmembrane region" description="Helical" evidence="6">
    <location>
        <begin position="188"/>
        <end position="211"/>
    </location>
</feature>
<reference evidence="9" key="2">
    <citation type="submission" date="2020-09" db="EMBL/GenBank/DDBJ databases">
        <authorList>
            <person name="Sun Q."/>
            <person name="Ohkuma M."/>
        </authorList>
    </citation>
    <scope>NUCLEOTIDE SEQUENCE</scope>
    <source>
        <strain evidence="9">JCM 11219</strain>
    </source>
</reference>
<feature type="transmembrane region" description="Helical" evidence="6">
    <location>
        <begin position="38"/>
        <end position="59"/>
    </location>
</feature>
<feature type="transmembrane region" description="Helical" evidence="6">
    <location>
        <begin position="238"/>
        <end position="258"/>
    </location>
</feature>
<accession>A0A830DZ45</accession>
<dbReference type="InterPro" id="IPR018076">
    <property type="entry name" value="T2SS_GspF_dom"/>
</dbReference>
<evidence type="ECO:0000256" key="3">
    <source>
        <dbReference type="ARBA" id="ARBA00022692"/>
    </source>
</evidence>
<name>A0A830DZ45_9CREN</name>
<evidence type="ECO:0000256" key="4">
    <source>
        <dbReference type="ARBA" id="ARBA00022989"/>
    </source>
</evidence>
<reference evidence="8" key="4">
    <citation type="journal article" date="2023" name="Microbiol. Resour. Announc.">
        <title>Complete Genome Sequence of Vulcanisaeta souniana Strain IC-059, a Hyperthermophilic Archaeon Isolated from Hot Spring Water in Japan.</title>
        <authorList>
            <person name="Kato S."/>
            <person name="Itoh T."/>
            <person name="Wu L."/>
            <person name="Ma J."/>
            <person name="Ohkuma M."/>
        </authorList>
    </citation>
    <scope>NUCLEOTIDE SEQUENCE</scope>
    <source>
        <strain evidence="8">JCM 11219</strain>
    </source>
</reference>
<evidence type="ECO:0000313" key="9">
    <source>
        <dbReference type="EMBL" id="GGI70830.1"/>
    </source>
</evidence>
<keyword evidence="5 6" id="KW-0472">Membrane</keyword>
<reference evidence="11" key="3">
    <citation type="submission" date="2022-09" db="EMBL/GenBank/DDBJ databases">
        <title>Complete genome sequence of Vulcanisaeta souniana.</title>
        <authorList>
            <person name="Kato S."/>
            <person name="Itoh T."/>
            <person name="Ohkuma M."/>
        </authorList>
    </citation>
    <scope>NUCLEOTIDE SEQUENCE [LARGE SCALE GENOMIC DNA]</scope>
    <source>
        <strain evidence="11">JCM 11219</strain>
    </source>
</reference>
<evidence type="ECO:0000259" key="7">
    <source>
        <dbReference type="Pfam" id="PF00482"/>
    </source>
</evidence>
<protein>
    <recommendedName>
        <fullName evidence="7">Type II secretion system protein GspF domain-containing protein</fullName>
    </recommendedName>
</protein>
<evidence type="ECO:0000256" key="1">
    <source>
        <dbReference type="ARBA" id="ARBA00004651"/>
    </source>
</evidence>
<evidence type="ECO:0000256" key="2">
    <source>
        <dbReference type="ARBA" id="ARBA00022475"/>
    </source>
</evidence>
<sequence>MLLITIIAAIITIAASYVLLPRTYIQINIGKLVLNAPIPYSILGATLTAIAIALELLPLSITEYRLWRANDEILMDIPTVIRILRDGLGSGQSMNSIAEMLTRVGRGRLSRILAESIAKEGMGITTTKENLTRVSRELGNNYLAILAVILDTAIKSGAKLQETLDMAYRSFEETVSYQLDKSNQIKPYLALIYVVMAIYIVLAGIVIYLMMPSISKITVTASVGGIAAPTISAVNVQLFSSIIVMSGVIQSLIAGAIIGRMIYGKPTIGLLHASILIVILALTNYIMYLTIYLGTT</sequence>
<dbReference type="PANTHER" id="PTHR35402">
    <property type="entry name" value="INTEGRAL MEMBRANE PROTEIN-RELATED"/>
    <property type="match status" value="1"/>
</dbReference>
<dbReference type="Pfam" id="PF00482">
    <property type="entry name" value="T2SSF"/>
    <property type="match status" value="1"/>
</dbReference>
<gene>
    <name evidence="9" type="ORF">GCM10007112_04730</name>
    <name evidence="8" type="ORF">Vsou_08250</name>
</gene>
<evidence type="ECO:0000313" key="10">
    <source>
        <dbReference type="Proteomes" id="UP000657075"/>
    </source>
</evidence>
<dbReference type="GO" id="GO:0005886">
    <property type="term" value="C:plasma membrane"/>
    <property type="evidence" value="ECO:0007669"/>
    <property type="project" value="UniProtKB-SubCell"/>
</dbReference>
<dbReference type="EMBL" id="BMNM01000001">
    <property type="protein sequence ID" value="GGI70830.1"/>
    <property type="molecule type" value="Genomic_DNA"/>
</dbReference>
<dbReference type="EMBL" id="AP026830">
    <property type="protein sequence ID" value="BDR91732.1"/>
    <property type="molecule type" value="Genomic_DNA"/>
</dbReference>
<organism evidence="9 10">
    <name type="scientific">Vulcanisaeta souniana JCM 11219</name>
    <dbReference type="NCBI Taxonomy" id="1293586"/>
    <lineage>
        <taxon>Archaea</taxon>
        <taxon>Thermoproteota</taxon>
        <taxon>Thermoprotei</taxon>
        <taxon>Thermoproteales</taxon>
        <taxon>Thermoproteaceae</taxon>
        <taxon>Vulcanisaeta</taxon>
    </lineage>
</organism>
<dbReference type="InterPro" id="IPR056569">
    <property type="entry name" value="ArlJ-like"/>
</dbReference>
<keyword evidence="2" id="KW-1003">Cell membrane</keyword>
<feature type="domain" description="Type II secretion system protein GspF" evidence="7">
    <location>
        <begin position="82"/>
        <end position="207"/>
    </location>
</feature>
<evidence type="ECO:0000313" key="8">
    <source>
        <dbReference type="EMBL" id="BDR91732.1"/>
    </source>
</evidence>
<dbReference type="GeneID" id="76206374"/>
<keyword evidence="4 6" id="KW-1133">Transmembrane helix</keyword>
<dbReference type="Proteomes" id="UP001060771">
    <property type="component" value="Chromosome"/>
</dbReference>
<proteinExistence type="predicted"/>
<dbReference type="RefSeq" id="WP_229709692.1">
    <property type="nucleotide sequence ID" value="NZ_AP026830.1"/>
</dbReference>
<dbReference type="Proteomes" id="UP000657075">
    <property type="component" value="Unassembled WGS sequence"/>
</dbReference>